<name>A0A7C8I7I7_9PLEO</name>
<accession>A0A7C8I7I7</accession>
<dbReference type="Proteomes" id="UP000481861">
    <property type="component" value="Unassembled WGS sequence"/>
</dbReference>
<feature type="compositionally biased region" description="Polar residues" evidence="1">
    <location>
        <begin position="55"/>
        <end position="68"/>
    </location>
</feature>
<dbReference type="EMBL" id="JAADJZ010000012">
    <property type="protein sequence ID" value="KAF2871286.1"/>
    <property type="molecule type" value="Genomic_DNA"/>
</dbReference>
<evidence type="ECO:0000313" key="3">
    <source>
        <dbReference type="Proteomes" id="UP000481861"/>
    </source>
</evidence>
<evidence type="ECO:0000313" key="2">
    <source>
        <dbReference type="EMBL" id="KAF2871286.1"/>
    </source>
</evidence>
<sequence>MLPSLWLDAQQRDLILRLVVAVQNGVACRRWLAALGCFKRHRRPLLSVARRPSTVKPSPQPHTSSTEQTLEAVSCSVRKRSRLLLERPPQAAAAVLMRRRRRQHTMRDALPSGRRWLCRSLRGRSHSASVPACRLASIVVVDVRVHSAPPSVKRLTVLHTHRAAAASKNRTALPDTDSSPPPPPPLLGHDVQTMGSRGILLLYRKVEHGLAVPHGEKSSGPTQQRHPAKCTPKTRFRPVHSPEHVAHHRGTLHRDSLRIDEAGPR</sequence>
<feature type="compositionally biased region" description="Basic residues" evidence="1">
    <location>
        <begin position="226"/>
        <end position="238"/>
    </location>
</feature>
<comment type="caution">
    <text evidence="2">The sequence shown here is derived from an EMBL/GenBank/DDBJ whole genome shotgun (WGS) entry which is preliminary data.</text>
</comment>
<keyword evidence="3" id="KW-1185">Reference proteome</keyword>
<reference evidence="2 3" key="1">
    <citation type="submission" date="2020-01" db="EMBL/GenBank/DDBJ databases">
        <authorList>
            <consortium name="DOE Joint Genome Institute"/>
            <person name="Haridas S."/>
            <person name="Albert R."/>
            <person name="Binder M."/>
            <person name="Bloem J."/>
            <person name="Labutti K."/>
            <person name="Salamov A."/>
            <person name="Andreopoulos B."/>
            <person name="Baker S.E."/>
            <person name="Barry K."/>
            <person name="Bills G."/>
            <person name="Bluhm B.H."/>
            <person name="Cannon C."/>
            <person name="Castanera R."/>
            <person name="Culley D.E."/>
            <person name="Daum C."/>
            <person name="Ezra D."/>
            <person name="Gonzalez J.B."/>
            <person name="Henrissat B."/>
            <person name="Kuo A."/>
            <person name="Liang C."/>
            <person name="Lipzen A."/>
            <person name="Lutzoni F."/>
            <person name="Magnuson J."/>
            <person name="Mondo S."/>
            <person name="Nolan M."/>
            <person name="Ohm R."/>
            <person name="Pangilinan J."/>
            <person name="Park H.-J.H."/>
            <person name="Ramirez L."/>
            <person name="Alfaro M."/>
            <person name="Sun H."/>
            <person name="Tritt A."/>
            <person name="Yoshinaga Y."/>
            <person name="Zwiers L.-H.L."/>
            <person name="Turgeon B.G."/>
            <person name="Goodwin S.B."/>
            <person name="Spatafora J.W."/>
            <person name="Crous P.W."/>
            <person name="Grigoriev I.V."/>
        </authorList>
    </citation>
    <scope>NUCLEOTIDE SEQUENCE [LARGE SCALE GENOMIC DNA]</scope>
    <source>
        <strain evidence="2 3">CBS 611.86</strain>
    </source>
</reference>
<proteinExistence type="predicted"/>
<organism evidence="2 3">
    <name type="scientific">Massariosphaeria phaeospora</name>
    <dbReference type="NCBI Taxonomy" id="100035"/>
    <lineage>
        <taxon>Eukaryota</taxon>
        <taxon>Fungi</taxon>
        <taxon>Dikarya</taxon>
        <taxon>Ascomycota</taxon>
        <taxon>Pezizomycotina</taxon>
        <taxon>Dothideomycetes</taxon>
        <taxon>Pleosporomycetidae</taxon>
        <taxon>Pleosporales</taxon>
        <taxon>Pleosporales incertae sedis</taxon>
        <taxon>Massariosphaeria</taxon>
    </lineage>
</organism>
<feature type="region of interest" description="Disordered" evidence="1">
    <location>
        <begin position="162"/>
        <end position="186"/>
    </location>
</feature>
<protein>
    <submittedName>
        <fullName evidence="2">Uncharacterized protein</fullName>
    </submittedName>
</protein>
<gene>
    <name evidence="2" type="ORF">BDV95DRAFT_668614</name>
</gene>
<feature type="region of interest" description="Disordered" evidence="1">
    <location>
        <begin position="212"/>
        <end position="265"/>
    </location>
</feature>
<evidence type="ECO:0000256" key="1">
    <source>
        <dbReference type="SAM" id="MobiDB-lite"/>
    </source>
</evidence>
<feature type="region of interest" description="Disordered" evidence="1">
    <location>
        <begin position="49"/>
        <end position="68"/>
    </location>
</feature>
<feature type="compositionally biased region" description="Basic and acidic residues" evidence="1">
    <location>
        <begin position="252"/>
        <end position="265"/>
    </location>
</feature>
<dbReference type="AlphaFoldDB" id="A0A7C8I7I7"/>